<evidence type="ECO:0008006" key="8">
    <source>
        <dbReference type="Google" id="ProtNLM"/>
    </source>
</evidence>
<gene>
    <name evidence="6" type="ORF">LVIROSA_LOCUS8605</name>
</gene>
<name>A0AAU9M258_9ASTR</name>
<protein>
    <recommendedName>
        <fullName evidence="8">BTB domain-containing protein</fullName>
    </recommendedName>
</protein>
<dbReference type="SMART" id="SM00225">
    <property type="entry name" value="BTB"/>
    <property type="match status" value="1"/>
</dbReference>
<sequence>MATSMKKTSDWIFFHEIPSDVTVHIGGASFSLHKFPLVSKCGYIRKIVSNPTDSDPLVIEIHDVPGGPEGFELAAKFCYGINFELSTENISIVRCVSEFLEMTEDYAIGNLVTRSEAYLDEVALKTLAGAVIILQSSVNLLPMAEKVKLITRCIDTIAYIVTKENEFCSSRSADDLVSSSSHLKGIVDWWVEDLIVLRIDIFQRVLLAMISRGFKQNELGPILMLYVEKCLQGLEIHGKNKKKIDSKQEHEKRIVLETIVSLLPRERNTMSVSFLSMLLRAAIYLETTMACKLDLEKRMGLQLGQAVLDDILIPSFHFDGDTMFDVDTIQRVMINYLEYELETKNNQENDMEKVGKLMESYLAEIASDRNLLLSKFMNFAEHIPEQAKVSNDAIYRAIDIYLKNAHSS</sequence>
<evidence type="ECO:0000256" key="1">
    <source>
        <dbReference type="ARBA" id="ARBA00004906"/>
    </source>
</evidence>
<feature type="domain" description="BTB" evidence="4">
    <location>
        <begin position="19"/>
        <end position="87"/>
    </location>
</feature>
<comment type="similarity">
    <text evidence="3">Belongs to the NPH3 family.</text>
</comment>
<evidence type="ECO:0000256" key="3">
    <source>
        <dbReference type="PROSITE-ProRule" id="PRU00982"/>
    </source>
</evidence>
<dbReference type="PROSITE" id="PS51649">
    <property type="entry name" value="NPH3"/>
    <property type="match status" value="1"/>
</dbReference>
<proteinExistence type="inferred from homology"/>
<dbReference type="InterPro" id="IPR043454">
    <property type="entry name" value="NPH3/RPT2-like"/>
</dbReference>
<dbReference type="InterPro" id="IPR000210">
    <property type="entry name" value="BTB/POZ_dom"/>
</dbReference>
<organism evidence="6 7">
    <name type="scientific">Lactuca virosa</name>
    <dbReference type="NCBI Taxonomy" id="75947"/>
    <lineage>
        <taxon>Eukaryota</taxon>
        <taxon>Viridiplantae</taxon>
        <taxon>Streptophyta</taxon>
        <taxon>Embryophyta</taxon>
        <taxon>Tracheophyta</taxon>
        <taxon>Spermatophyta</taxon>
        <taxon>Magnoliopsida</taxon>
        <taxon>eudicotyledons</taxon>
        <taxon>Gunneridae</taxon>
        <taxon>Pentapetalae</taxon>
        <taxon>asterids</taxon>
        <taxon>campanulids</taxon>
        <taxon>Asterales</taxon>
        <taxon>Asteraceae</taxon>
        <taxon>Cichorioideae</taxon>
        <taxon>Cichorieae</taxon>
        <taxon>Lactucinae</taxon>
        <taxon>Lactuca</taxon>
    </lineage>
</organism>
<feature type="domain" description="NPH3" evidence="5">
    <location>
        <begin position="188"/>
        <end position="408"/>
    </location>
</feature>
<dbReference type="Pfam" id="PF03000">
    <property type="entry name" value="NPH3"/>
    <property type="match status" value="1"/>
</dbReference>
<dbReference type="Pfam" id="PF00651">
    <property type="entry name" value="BTB"/>
    <property type="match status" value="1"/>
</dbReference>
<evidence type="ECO:0000313" key="7">
    <source>
        <dbReference type="Proteomes" id="UP001157418"/>
    </source>
</evidence>
<dbReference type="InterPro" id="IPR011333">
    <property type="entry name" value="SKP1/BTB/POZ_sf"/>
</dbReference>
<dbReference type="Proteomes" id="UP001157418">
    <property type="component" value="Unassembled WGS sequence"/>
</dbReference>
<dbReference type="PROSITE" id="PS50097">
    <property type="entry name" value="BTB"/>
    <property type="match status" value="1"/>
</dbReference>
<keyword evidence="2" id="KW-0833">Ubl conjugation pathway</keyword>
<accession>A0AAU9M258</accession>
<comment type="pathway">
    <text evidence="1">Protein modification; protein ubiquitination.</text>
</comment>
<dbReference type="PANTHER" id="PTHR32370">
    <property type="entry name" value="OS12G0117600 PROTEIN"/>
    <property type="match status" value="1"/>
</dbReference>
<dbReference type="Gene3D" id="3.30.710.10">
    <property type="entry name" value="Potassium Channel Kv1.1, Chain A"/>
    <property type="match status" value="1"/>
</dbReference>
<evidence type="ECO:0000256" key="2">
    <source>
        <dbReference type="ARBA" id="ARBA00022786"/>
    </source>
</evidence>
<dbReference type="InterPro" id="IPR027356">
    <property type="entry name" value="NPH3_dom"/>
</dbReference>
<comment type="caution">
    <text evidence="6">The sequence shown here is derived from an EMBL/GenBank/DDBJ whole genome shotgun (WGS) entry which is preliminary data.</text>
</comment>
<evidence type="ECO:0000259" key="5">
    <source>
        <dbReference type="PROSITE" id="PS51649"/>
    </source>
</evidence>
<dbReference type="AlphaFoldDB" id="A0AAU9M258"/>
<keyword evidence="7" id="KW-1185">Reference proteome</keyword>
<dbReference type="EMBL" id="CAKMRJ010001112">
    <property type="protein sequence ID" value="CAH1421191.1"/>
    <property type="molecule type" value="Genomic_DNA"/>
</dbReference>
<dbReference type="SUPFAM" id="SSF54695">
    <property type="entry name" value="POZ domain"/>
    <property type="match status" value="1"/>
</dbReference>
<evidence type="ECO:0000313" key="6">
    <source>
        <dbReference type="EMBL" id="CAH1421191.1"/>
    </source>
</evidence>
<evidence type="ECO:0000259" key="4">
    <source>
        <dbReference type="PROSITE" id="PS50097"/>
    </source>
</evidence>
<reference evidence="6 7" key="1">
    <citation type="submission" date="2022-01" db="EMBL/GenBank/DDBJ databases">
        <authorList>
            <person name="Xiong W."/>
            <person name="Schranz E."/>
        </authorList>
    </citation>
    <scope>NUCLEOTIDE SEQUENCE [LARGE SCALE GENOMIC DNA]</scope>
</reference>